<sequence length="125" mass="13270">MILVDTSVWIDHLRTGEPDLAALLQDGHVLAHPWVTGELALGHLARRSEILGLLGNLPQATAATDVEVLSLIARHQLFGLGIGYVDAHLLAATMLTTGARLWTRDKRLAAVAAQHGLASDNGQAS</sequence>
<organism evidence="8 9">
    <name type="scientific">Jatrophihabitans lederbergiae</name>
    <dbReference type="NCBI Taxonomy" id="3075547"/>
    <lineage>
        <taxon>Bacteria</taxon>
        <taxon>Bacillati</taxon>
        <taxon>Actinomycetota</taxon>
        <taxon>Actinomycetes</taxon>
        <taxon>Jatrophihabitantales</taxon>
        <taxon>Jatrophihabitantaceae</taxon>
        <taxon>Jatrophihabitans</taxon>
    </lineage>
</organism>
<comment type="function">
    <text evidence="6">Toxic component of a toxin-antitoxin (TA) system. An RNase.</text>
</comment>
<keyword evidence="2 6" id="KW-0540">Nuclease</keyword>
<feature type="binding site" evidence="6">
    <location>
        <position position="5"/>
    </location>
    <ligand>
        <name>Mg(2+)</name>
        <dbReference type="ChEBI" id="CHEBI:18420"/>
    </ligand>
</feature>
<evidence type="ECO:0000256" key="2">
    <source>
        <dbReference type="ARBA" id="ARBA00022722"/>
    </source>
</evidence>
<evidence type="ECO:0000259" key="7">
    <source>
        <dbReference type="Pfam" id="PF01850"/>
    </source>
</evidence>
<comment type="cofactor">
    <cofactor evidence="6">
        <name>Mg(2+)</name>
        <dbReference type="ChEBI" id="CHEBI:18420"/>
    </cofactor>
</comment>
<reference evidence="9" key="1">
    <citation type="submission" date="2023-07" db="EMBL/GenBank/DDBJ databases">
        <title>30 novel species of actinomycetes from the DSMZ collection.</title>
        <authorList>
            <person name="Nouioui I."/>
        </authorList>
    </citation>
    <scope>NUCLEOTIDE SEQUENCE [LARGE SCALE GENOMIC DNA]</scope>
    <source>
        <strain evidence="9">DSM 44399</strain>
    </source>
</reference>
<evidence type="ECO:0000313" key="8">
    <source>
        <dbReference type="EMBL" id="MDT0263783.1"/>
    </source>
</evidence>
<keyword evidence="3 6" id="KW-0479">Metal-binding</keyword>
<name>A0ABU2JHP5_9ACTN</name>
<dbReference type="SUPFAM" id="SSF88723">
    <property type="entry name" value="PIN domain-like"/>
    <property type="match status" value="1"/>
</dbReference>
<comment type="caution">
    <text evidence="8">The sequence shown here is derived from an EMBL/GenBank/DDBJ whole genome shotgun (WGS) entry which is preliminary data.</text>
</comment>
<evidence type="ECO:0000256" key="4">
    <source>
        <dbReference type="ARBA" id="ARBA00022801"/>
    </source>
</evidence>
<dbReference type="InterPro" id="IPR029060">
    <property type="entry name" value="PIN-like_dom_sf"/>
</dbReference>
<accession>A0ABU2JHP5</accession>
<keyword evidence="5 6" id="KW-0460">Magnesium</keyword>
<feature type="binding site" evidence="6">
    <location>
        <position position="86"/>
    </location>
    <ligand>
        <name>Mg(2+)</name>
        <dbReference type="ChEBI" id="CHEBI:18420"/>
    </ligand>
</feature>
<evidence type="ECO:0000313" key="9">
    <source>
        <dbReference type="Proteomes" id="UP001183176"/>
    </source>
</evidence>
<keyword evidence="1 6" id="KW-1277">Toxin-antitoxin system</keyword>
<dbReference type="Pfam" id="PF01850">
    <property type="entry name" value="PIN"/>
    <property type="match status" value="1"/>
</dbReference>
<dbReference type="Gene3D" id="3.40.50.1010">
    <property type="entry name" value="5'-nuclease"/>
    <property type="match status" value="1"/>
</dbReference>
<feature type="domain" description="PIN" evidence="7">
    <location>
        <begin position="2"/>
        <end position="112"/>
    </location>
</feature>
<dbReference type="EC" id="3.1.-.-" evidence="6"/>
<evidence type="ECO:0000256" key="5">
    <source>
        <dbReference type="ARBA" id="ARBA00022842"/>
    </source>
</evidence>
<dbReference type="InterPro" id="IPR002716">
    <property type="entry name" value="PIN_dom"/>
</dbReference>
<dbReference type="EMBL" id="JAVREH010000052">
    <property type="protein sequence ID" value="MDT0263783.1"/>
    <property type="molecule type" value="Genomic_DNA"/>
</dbReference>
<keyword evidence="9" id="KW-1185">Reference proteome</keyword>
<gene>
    <name evidence="6" type="primary">vapC</name>
    <name evidence="8" type="ORF">RM423_20620</name>
</gene>
<comment type="similarity">
    <text evidence="6">Belongs to the PINc/VapC protein family.</text>
</comment>
<evidence type="ECO:0000256" key="6">
    <source>
        <dbReference type="HAMAP-Rule" id="MF_00265"/>
    </source>
</evidence>
<evidence type="ECO:0000256" key="1">
    <source>
        <dbReference type="ARBA" id="ARBA00022649"/>
    </source>
</evidence>
<keyword evidence="6" id="KW-0800">Toxin</keyword>
<dbReference type="HAMAP" id="MF_00265">
    <property type="entry name" value="VapC_Nob1"/>
    <property type="match status" value="1"/>
</dbReference>
<dbReference type="InterPro" id="IPR022907">
    <property type="entry name" value="VapC_family"/>
</dbReference>
<protein>
    <recommendedName>
        <fullName evidence="6">Ribonuclease VapC</fullName>
        <shortName evidence="6">RNase VapC</shortName>
        <ecNumber evidence="6">3.1.-.-</ecNumber>
    </recommendedName>
    <alternativeName>
        <fullName evidence="6">Toxin VapC</fullName>
    </alternativeName>
</protein>
<evidence type="ECO:0000256" key="3">
    <source>
        <dbReference type="ARBA" id="ARBA00022723"/>
    </source>
</evidence>
<dbReference type="RefSeq" id="WP_311424927.1">
    <property type="nucleotide sequence ID" value="NZ_JAVREH010000052.1"/>
</dbReference>
<dbReference type="Proteomes" id="UP001183176">
    <property type="component" value="Unassembled WGS sequence"/>
</dbReference>
<keyword evidence="4 6" id="KW-0378">Hydrolase</keyword>
<proteinExistence type="inferred from homology"/>